<keyword evidence="2" id="KW-0732">Signal</keyword>
<feature type="compositionally biased region" description="Low complexity" evidence="1">
    <location>
        <begin position="456"/>
        <end position="479"/>
    </location>
</feature>
<sequence>MSAAVRLVLFVFLETTWNQLLRSASTDGGPTRVISAACPFLFAAAFRHLSPLEPGADVPPGVAGEQAIVAAPVPDVAAPVPDVAAPVPDVAAPVPDIAAPAPDVAAQNRAAALSTETPSADAALRSRPSAQPLSAPSVDNGYAAAQRGKQNAGSRPSRLRAVGEYFVRQGRRAGNLMRRAGRWIRRRVFDPAARFLWRRRFDGMVNNIVSKMRMRWKSAVQHDAGCSVVASFVTRRRYAPWSPEEQPSDIMVALSTLFPHGASMQLKSRVDKRVLLATRSEFVGLSPYGSVLFKLESLSSEPETLLEAFPVVARPSATSATLSRETRRAMDMIVAATSGLSDYGIPLDLMMLKKAGGIWCHHSKLDTVLVPNVFVRRLLMKTLREVLTDMAAEASAETAGQGPVHEARLCLTRQLHQAMTAALGTTARRGRISIDTVFVSSNGAVHLHGPPLAAAAPLAAPSPPSEGAEGAAASAQSAADFPKEPEEDEWKAVAPSKKLTEDVAFAIVIAQIWCPSRSFEEVAEKVLLHHRLRRELTHEFYTRCAAVPEVVRLMIAEAVF</sequence>
<evidence type="ECO:0000256" key="2">
    <source>
        <dbReference type="SAM" id="SignalP"/>
    </source>
</evidence>
<keyword evidence="4" id="KW-1185">Reference proteome</keyword>
<name>A0A2A9M0Q6_BESBE</name>
<evidence type="ECO:0000256" key="1">
    <source>
        <dbReference type="SAM" id="MobiDB-lite"/>
    </source>
</evidence>
<dbReference type="OrthoDB" id="332986at2759"/>
<feature type="chain" id="PRO_5012879922" evidence="2">
    <location>
        <begin position="19"/>
        <end position="560"/>
    </location>
</feature>
<dbReference type="Proteomes" id="UP000224006">
    <property type="component" value="Unassembled WGS sequence"/>
</dbReference>
<comment type="caution">
    <text evidence="3">The sequence shown here is derived from an EMBL/GenBank/DDBJ whole genome shotgun (WGS) entry which is preliminary data.</text>
</comment>
<dbReference type="GeneID" id="40307581"/>
<evidence type="ECO:0000313" key="4">
    <source>
        <dbReference type="Proteomes" id="UP000224006"/>
    </source>
</evidence>
<organism evidence="3 4">
    <name type="scientific">Besnoitia besnoiti</name>
    <name type="common">Apicomplexan protozoan</name>
    <dbReference type="NCBI Taxonomy" id="94643"/>
    <lineage>
        <taxon>Eukaryota</taxon>
        <taxon>Sar</taxon>
        <taxon>Alveolata</taxon>
        <taxon>Apicomplexa</taxon>
        <taxon>Conoidasida</taxon>
        <taxon>Coccidia</taxon>
        <taxon>Eucoccidiorida</taxon>
        <taxon>Eimeriorina</taxon>
        <taxon>Sarcocystidae</taxon>
        <taxon>Besnoitia</taxon>
    </lineage>
</organism>
<dbReference type="AlphaFoldDB" id="A0A2A9M0Q6"/>
<protein>
    <submittedName>
        <fullName evidence="3">Uncharacterized protein</fullName>
    </submittedName>
</protein>
<gene>
    <name evidence="3" type="ORF">BESB_025210</name>
</gene>
<proteinExistence type="predicted"/>
<evidence type="ECO:0000313" key="3">
    <source>
        <dbReference type="EMBL" id="PFH31555.1"/>
    </source>
</evidence>
<dbReference type="VEuPathDB" id="ToxoDB:BESB_025210"/>
<dbReference type="EMBL" id="NWUJ01000014">
    <property type="protein sequence ID" value="PFH31555.1"/>
    <property type="molecule type" value="Genomic_DNA"/>
</dbReference>
<accession>A0A2A9M0Q6</accession>
<feature type="region of interest" description="Disordered" evidence="1">
    <location>
        <begin position="109"/>
        <end position="139"/>
    </location>
</feature>
<reference evidence="3 4" key="1">
    <citation type="submission" date="2017-09" db="EMBL/GenBank/DDBJ databases">
        <title>Genome sequencing of Besnoitia besnoiti strain Bb-Ger1.</title>
        <authorList>
            <person name="Schares G."/>
            <person name="Venepally P."/>
            <person name="Lorenzi H.A."/>
        </authorList>
    </citation>
    <scope>NUCLEOTIDE SEQUENCE [LARGE SCALE GENOMIC DNA]</scope>
    <source>
        <strain evidence="3 4">Bb-Ger1</strain>
    </source>
</reference>
<dbReference type="KEGG" id="bbes:BESB_025210"/>
<feature type="signal peptide" evidence="2">
    <location>
        <begin position="1"/>
        <end position="18"/>
    </location>
</feature>
<feature type="region of interest" description="Disordered" evidence="1">
    <location>
        <begin position="456"/>
        <end position="491"/>
    </location>
</feature>
<dbReference type="RefSeq" id="XP_029215564.1">
    <property type="nucleotide sequence ID" value="XM_029361209.1"/>
</dbReference>